<comment type="similarity">
    <text evidence="2 8">Belongs to the PCNA family.</text>
</comment>
<feature type="domain" description="Proliferating cell nuclear antigen PCNA N-terminal" evidence="12">
    <location>
        <begin position="632"/>
        <end position="754"/>
    </location>
</feature>
<dbReference type="PROSITE" id="PS00293">
    <property type="entry name" value="PCNA_2"/>
    <property type="match status" value="1"/>
</dbReference>
<feature type="compositionally biased region" description="Polar residues" evidence="10">
    <location>
        <begin position="166"/>
        <end position="175"/>
    </location>
</feature>
<evidence type="ECO:0000256" key="6">
    <source>
        <dbReference type="ARBA" id="ARBA00023136"/>
    </source>
</evidence>
<organism evidence="15 16">
    <name type="scientific">Humicola insolens</name>
    <name type="common">Soft-rot fungus</name>
    <dbReference type="NCBI Taxonomy" id="85995"/>
    <lineage>
        <taxon>Eukaryota</taxon>
        <taxon>Fungi</taxon>
        <taxon>Dikarya</taxon>
        <taxon>Ascomycota</taxon>
        <taxon>Pezizomycotina</taxon>
        <taxon>Sordariomycetes</taxon>
        <taxon>Sordariomycetidae</taxon>
        <taxon>Sordariales</taxon>
        <taxon>Chaetomiaceae</taxon>
        <taxon>Mycothermus</taxon>
    </lineage>
</organism>
<sequence>METVIQDHTPLADYLKGSRDSPPRRNTPASQRTSRNMAFQSLTALLWVDEGEEPPAWTTPSISENHDESPPGSPSFAPMGRPMVKKRFRSNIPNPLSLDTRRTNRLSSLSLLRDSASKAVVSRIDRADNMKFIEQFRYTIVASQLLSGHSIGGQYSYQNRPKETSETSSSQPATSVTGSGLLVTFGAALTVVMVAKWLYSGGFEHLTKKRVAFSALLLLAVGAVSQAYLRQQWLRYLRTQALAEVTTFVSRSQDFDSASSAALSLIQEVELVSRGYRISAPLPPISRLEDKAQTRRCKRLRKELKTQFSDMIDNYIQASSAIKGFAEQVDLEKYHDIYDISDFDMQDAMRGFTDDEFDDPESLRSLKIAAARFHIIRKLLLCALLAYEAAGDNNDYLRWSVAVEGLKTLNEVTSQSFQTVSKILSEEETFPVIPESKTPLSPRGEKRRSQFMKLNSLSMGIRGLQAKLALLREESERTLNEAEDLSEIGPSLMAQYDSIGQDLKMLTQAWEEGKAALATGIDRNEKRLSSISTLLSPAISLSGLTTVEETGGGGALDALRALTGESPRSSTSGKGGGDGYPSPEAEQEVFEAVSLPPSRPRSMLTREERLAKMKEDREKRELTREKLEASPMLEARLEQASVLKKVVDAIKDLVQDCNFDCNDSGIALQAMDNSHVALVSMMLKAEGFSPFRCDRNIALGVNLTSLTKVLRAAQNEDILTLKAEDAPDVLNLVFESSETDRISEYDLKLMDIDQEHLGIPDTEYAATVSMPSNEFKRIVTDLAAMSESVTIEASKDGIKFSSQGDIGNGSVTLRQHSNVEKPSESIEIELSEPVQLTFSLKYLVNFCKASALSNTVKICLSNEVPLLVEYTLAGSSYLRFYLAPKIGDEE</sequence>
<dbReference type="EMBL" id="JAZGSY010000081">
    <property type="protein sequence ID" value="KAL1841269.1"/>
    <property type="molecule type" value="Genomic_DNA"/>
</dbReference>
<feature type="domain" description="Proliferating cell nuclear antigen PCNA C-terminal" evidence="13">
    <location>
        <begin position="758"/>
        <end position="885"/>
    </location>
</feature>
<feature type="transmembrane region" description="Helical" evidence="11">
    <location>
        <begin position="178"/>
        <end position="199"/>
    </location>
</feature>
<feature type="region of interest" description="Disordered" evidence="10">
    <location>
        <begin position="1"/>
        <end position="36"/>
    </location>
</feature>
<evidence type="ECO:0000256" key="2">
    <source>
        <dbReference type="ARBA" id="ARBA00010462"/>
    </source>
</evidence>
<keyword evidence="4 11" id="KW-1133">Transmembrane helix</keyword>
<feature type="domain" description="Myosin-binding" evidence="14">
    <location>
        <begin position="191"/>
        <end position="468"/>
    </location>
</feature>
<dbReference type="CDD" id="cd00577">
    <property type="entry name" value="PCNA"/>
    <property type="match status" value="1"/>
</dbReference>
<feature type="region of interest" description="Disordered" evidence="10">
    <location>
        <begin position="564"/>
        <end position="603"/>
    </location>
</feature>
<comment type="caution">
    <text evidence="15">The sequence shown here is derived from an EMBL/GenBank/DDBJ whole genome shotgun (WGS) entry which is preliminary data.</text>
</comment>
<feature type="coiled-coil region" evidence="9">
    <location>
        <begin position="454"/>
        <end position="488"/>
    </location>
</feature>
<name>A0ABR3VHB6_HUMIN</name>
<dbReference type="PROSITE" id="PS01251">
    <property type="entry name" value="PCNA_1"/>
    <property type="match status" value="1"/>
</dbReference>
<keyword evidence="3 11" id="KW-0812">Transmembrane</keyword>
<evidence type="ECO:0000256" key="1">
    <source>
        <dbReference type="ARBA" id="ARBA00004308"/>
    </source>
</evidence>
<evidence type="ECO:0000256" key="11">
    <source>
        <dbReference type="SAM" id="Phobius"/>
    </source>
</evidence>
<comment type="function">
    <text evidence="7">This protein is an auxiliary protein of DNA polymerase delta and is involved in the control of eukaryotic DNA replication by increasing the polymerase's processivity during elongation of the leading strand.</text>
</comment>
<evidence type="ECO:0000256" key="9">
    <source>
        <dbReference type="SAM" id="Coils"/>
    </source>
</evidence>
<feature type="region of interest" description="Disordered" evidence="10">
    <location>
        <begin position="156"/>
        <end position="175"/>
    </location>
</feature>
<dbReference type="NCBIfam" id="TIGR00590">
    <property type="entry name" value="pcna"/>
    <property type="match status" value="1"/>
</dbReference>
<keyword evidence="16" id="KW-1185">Reference proteome</keyword>
<reference evidence="15 16" key="1">
    <citation type="journal article" date="2024" name="Commun. Biol.">
        <title>Comparative genomic analysis of thermophilic fungi reveals convergent evolutionary adaptations and gene losses.</title>
        <authorList>
            <person name="Steindorff A.S."/>
            <person name="Aguilar-Pontes M.V."/>
            <person name="Robinson A.J."/>
            <person name="Andreopoulos B."/>
            <person name="LaButti K."/>
            <person name="Kuo A."/>
            <person name="Mondo S."/>
            <person name="Riley R."/>
            <person name="Otillar R."/>
            <person name="Haridas S."/>
            <person name="Lipzen A."/>
            <person name="Grimwood J."/>
            <person name="Schmutz J."/>
            <person name="Clum A."/>
            <person name="Reid I.D."/>
            <person name="Moisan M.C."/>
            <person name="Butler G."/>
            <person name="Nguyen T.T.M."/>
            <person name="Dewar K."/>
            <person name="Conant G."/>
            <person name="Drula E."/>
            <person name="Henrissat B."/>
            <person name="Hansel C."/>
            <person name="Singer S."/>
            <person name="Hutchinson M.I."/>
            <person name="de Vries R.P."/>
            <person name="Natvig D.O."/>
            <person name="Powell A.J."/>
            <person name="Tsang A."/>
            <person name="Grigoriev I.V."/>
        </authorList>
    </citation>
    <scope>NUCLEOTIDE SEQUENCE [LARGE SCALE GENOMIC DNA]</scope>
    <source>
        <strain evidence="15 16">CBS 620.91</strain>
    </source>
</reference>
<evidence type="ECO:0000259" key="13">
    <source>
        <dbReference type="Pfam" id="PF02747"/>
    </source>
</evidence>
<dbReference type="HAMAP" id="MF_00317">
    <property type="entry name" value="DNApol_clamp_arch"/>
    <property type="match status" value="1"/>
</dbReference>
<dbReference type="InterPro" id="IPR046938">
    <property type="entry name" value="DNA_clamp_sf"/>
</dbReference>
<dbReference type="Pfam" id="PF00705">
    <property type="entry name" value="PCNA_N"/>
    <property type="match status" value="1"/>
</dbReference>
<dbReference type="InterPro" id="IPR022648">
    <property type="entry name" value="Pr_cel_nuc_antig_N"/>
</dbReference>
<evidence type="ECO:0000256" key="3">
    <source>
        <dbReference type="ARBA" id="ARBA00022692"/>
    </source>
</evidence>
<gene>
    <name evidence="15" type="ORF">VTJ49DRAFT_7271</name>
</gene>
<keyword evidence="9" id="KW-0175">Coiled coil</keyword>
<feature type="region of interest" description="Disordered" evidence="10">
    <location>
        <begin position="53"/>
        <end position="81"/>
    </location>
</feature>
<dbReference type="InterPro" id="IPR000730">
    <property type="entry name" value="Pr_cel_nuc_antig"/>
</dbReference>
<keyword evidence="6 11" id="KW-0472">Membrane</keyword>
<evidence type="ECO:0000313" key="16">
    <source>
        <dbReference type="Proteomes" id="UP001583172"/>
    </source>
</evidence>
<evidence type="ECO:0000256" key="5">
    <source>
        <dbReference type="ARBA" id="ARBA00023125"/>
    </source>
</evidence>
<keyword evidence="7" id="KW-0539">Nucleus</keyword>
<dbReference type="SUPFAM" id="SSF55979">
    <property type="entry name" value="DNA clamp"/>
    <property type="match status" value="2"/>
</dbReference>
<dbReference type="InterPro" id="IPR022649">
    <property type="entry name" value="Pr_cel_nuc_antig_C"/>
</dbReference>
<accession>A0ABR3VHB6</accession>
<evidence type="ECO:0000259" key="14">
    <source>
        <dbReference type="Pfam" id="PF12632"/>
    </source>
</evidence>
<keyword evidence="5 8" id="KW-0238">DNA-binding</keyword>
<dbReference type="Proteomes" id="UP001583172">
    <property type="component" value="Unassembled WGS sequence"/>
</dbReference>
<dbReference type="InterPro" id="IPR026859">
    <property type="entry name" value="Myosin-bd"/>
</dbReference>
<evidence type="ECO:0000313" key="15">
    <source>
        <dbReference type="EMBL" id="KAL1841269.1"/>
    </source>
</evidence>
<protein>
    <recommendedName>
        <fullName evidence="7">DNA sliding clamp PCNA</fullName>
    </recommendedName>
</protein>
<dbReference type="Pfam" id="PF12632">
    <property type="entry name" value="Vezatin"/>
    <property type="match status" value="1"/>
</dbReference>
<dbReference type="Pfam" id="PF02747">
    <property type="entry name" value="PCNA_C"/>
    <property type="match status" value="1"/>
</dbReference>
<keyword evidence="8" id="KW-0235">DNA replication</keyword>
<comment type="subcellular location">
    <subcellularLocation>
        <location evidence="1">Endomembrane system</location>
    </subcellularLocation>
    <subcellularLocation>
        <location evidence="7">Nucleus</location>
    </subcellularLocation>
</comment>
<evidence type="ECO:0000256" key="7">
    <source>
        <dbReference type="RuleBase" id="RU000641"/>
    </source>
</evidence>
<evidence type="ECO:0000256" key="4">
    <source>
        <dbReference type="ARBA" id="ARBA00022989"/>
    </source>
</evidence>
<evidence type="ECO:0000256" key="8">
    <source>
        <dbReference type="RuleBase" id="RU003671"/>
    </source>
</evidence>
<dbReference type="PRINTS" id="PR00339">
    <property type="entry name" value="PCNACYCLIN"/>
</dbReference>
<evidence type="ECO:0000256" key="10">
    <source>
        <dbReference type="SAM" id="MobiDB-lite"/>
    </source>
</evidence>
<proteinExistence type="inferred from homology"/>
<dbReference type="Gene3D" id="3.10.150.10">
    <property type="entry name" value="DNA Polymerase III, subunit A, domain 2"/>
    <property type="match status" value="2"/>
</dbReference>
<dbReference type="PANTHER" id="PTHR11352">
    <property type="entry name" value="PROLIFERATING CELL NUCLEAR ANTIGEN"/>
    <property type="match status" value="1"/>
</dbReference>
<dbReference type="InterPro" id="IPR022659">
    <property type="entry name" value="Pr_cel_nuc_antig_CS"/>
</dbReference>
<feature type="compositionally biased region" description="Polar residues" evidence="10">
    <location>
        <begin position="27"/>
        <end position="36"/>
    </location>
</feature>
<dbReference type="PANTHER" id="PTHR11352:SF0">
    <property type="entry name" value="PROLIFERATING CELL NUCLEAR ANTIGEN"/>
    <property type="match status" value="1"/>
</dbReference>
<feature type="transmembrane region" description="Helical" evidence="11">
    <location>
        <begin position="211"/>
        <end position="229"/>
    </location>
</feature>
<evidence type="ECO:0000259" key="12">
    <source>
        <dbReference type="Pfam" id="PF00705"/>
    </source>
</evidence>